<feature type="chain" id="PRO_5046054454" description="Lipoprotein" evidence="1">
    <location>
        <begin position="22"/>
        <end position="137"/>
    </location>
</feature>
<dbReference type="EMBL" id="CP106738">
    <property type="protein sequence ID" value="UXX83963.1"/>
    <property type="molecule type" value="Genomic_DNA"/>
</dbReference>
<evidence type="ECO:0000313" key="3">
    <source>
        <dbReference type="Proteomes" id="UP001064087"/>
    </source>
</evidence>
<dbReference type="Proteomes" id="UP001064087">
    <property type="component" value="Chromosome"/>
</dbReference>
<sequence>MPGVQHIPKSGLALAALIALAGCVTPGVGGNGAASGNAGMRGYVGRSVTEAMIDHGRPVQVVEAENGTRAFQWLPKATTANNGTANAEEVAAWMRPNTTEAQARYPATCLYTLIGQRQGEGWVVTGLNAPTAKCEGI</sequence>
<evidence type="ECO:0000313" key="2">
    <source>
        <dbReference type="EMBL" id="UXX83963.1"/>
    </source>
</evidence>
<keyword evidence="3" id="KW-1185">Reference proteome</keyword>
<dbReference type="RefSeq" id="WP_263048395.1">
    <property type="nucleotide sequence ID" value="NZ_CP106738.1"/>
</dbReference>
<reference evidence="2" key="1">
    <citation type="submission" date="2022-10" db="EMBL/GenBank/DDBJ databases">
        <title>Roseovarius pelagicus sp. nov., isolated from Arctic seawater.</title>
        <authorList>
            <person name="Hong Y.W."/>
            <person name="Hwang C.Y."/>
        </authorList>
    </citation>
    <scope>NUCLEOTIDE SEQUENCE</scope>
    <source>
        <strain evidence="2">HL-MP18</strain>
    </source>
</reference>
<evidence type="ECO:0008006" key="4">
    <source>
        <dbReference type="Google" id="ProtNLM"/>
    </source>
</evidence>
<name>A0ABY6DCY8_9RHOB</name>
<organism evidence="2 3">
    <name type="scientific">Roseovarius pelagicus</name>
    <dbReference type="NCBI Taxonomy" id="2980108"/>
    <lineage>
        <taxon>Bacteria</taxon>
        <taxon>Pseudomonadati</taxon>
        <taxon>Pseudomonadota</taxon>
        <taxon>Alphaproteobacteria</taxon>
        <taxon>Rhodobacterales</taxon>
        <taxon>Roseobacteraceae</taxon>
        <taxon>Roseovarius</taxon>
    </lineage>
</organism>
<accession>A0ABY6DCY8</accession>
<gene>
    <name evidence="2" type="ORF">N7U68_04725</name>
</gene>
<keyword evidence="1" id="KW-0732">Signal</keyword>
<proteinExistence type="predicted"/>
<evidence type="ECO:0000256" key="1">
    <source>
        <dbReference type="SAM" id="SignalP"/>
    </source>
</evidence>
<protein>
    <recommendedName>
        <fullName evidence="4">Lipoprotein</fullName>
    </recommendedName>
</protein>
<feature type="signal peptide" evidence="1">
    <location>
        <begin position="1"/>
        <end position="21"/>
    </location>
</feature>